<gene>
    <name evidence="1" type="ORF">JOC77_002183</name>
</gene>
<keyword evidence="1" id="KW-0645">Protease</keyword>
<protein>
    <submittedName>
        <fullName evidence="1">Zn-dependent metalloprotease</fullName>
    </submittedName>
</protein>
<dbReference type="EMBL" id="JAFBFI010000008">
    <property type="protein sequence ID" value="MBM7692752.1"/>
    <property type="molecule type" value="Genomic_DNA"/>
</dbReference>
<dbReference type="Gene3D" id="1.10.390.10">
    <property type="entry name" value="Neutral Protease Domain 2"/>
    <property type="match status" value="1"/>
</dbReference>
<sequence>MIIQAAVDLYGAESAEAKATASGFDQAGIL</sequence>
<dbReference type="InterPro" id="IPR027268">
    <property type="entry name" value="Peptidase_M4/M1_CTD_sf"/>
</dbReference>
<evidence type="ECO:0000313" key="2">
    <source>
        <dbReference type="Proteomes" id="UP000823486"/>
    </source>
</evidence>
<dbReference type="Proteomes" id="UP000823486">
    <property type="component" value="Unassembled WGS sequence"/>
</dbReference>
<comment type="caution">
    <text evidence="1">The sequence shown here is derived from an EMBL/GenBank/DDBJ whole genome shotgun (WGS) entry which is preliminary data.</text>
</comment>
<organism evidence="1 2">
    <name type="scientific">Peribacillus deserti</name>
    <dbReference type="NCBI Taxonomy" id="673318"/>
    <lineage>
        <taxon>Bacteria</taxon>
        <taxon>Bacillati</taxon>
        <taxon>Bacillota</taxon>
        <taxon>Bacilli</taxon>
        <taxon>Bacillales</taxon>
        <taxon>Bacillaceae</taxon>
        <taxon>Peribacillus</taxon>
    </lineage>
</organism>
<keyword evidence="2" id="KW-1185">Reference proteome</keyword>
<reference evidence="1 2" key="1">
    <citation type="submission" date="2021-01" db="EMBL/GenBank/DDBJ databases">
        <title>Genomic Encyclopedia of Type Strains, Phase IV (KMG-IV): sequencing the most valuable type-strain genomes for metagenomic binning, comparative biology and taxonomic classification.</title>
        <authorList>
            <person name="Goeker M."/>
        </authorList>
    </citation>
    <scope>NUCLEOTIDE SEQUENCE [LARGE SCALE GENOMIC DNA]</scope>
    <source>
        <strain evidence="1 2">DSM 105482</strain>
    </source>
</reference>
<keyword evidence="1" id="KW-0482">Metalloprotease</keyword>
<evidence type="ECO:0000313" key="1">
    <source>
        <dbReference type="EMBL" id="MBM7692752.1"/>
    </source>
</evidence>
<name>A0ABS2QHY2_9BACI</name>
<dbReference type="GO" id="GO:0008237">
    <property type="term" value="F:metallopeptidase activity"/>
    <property type="evidence" value="ECO:0007669"/>
    <property type="project" value="UniProtKB-KW"/>
</dbReference>
<proteinExistence type="predicted"/>
<keyword evidence="1" id="KW-0378">Hydrolase</keyword>
<accession>A0ABS2QHY2</accession>